<dbReference type="InterPro" id="IPR029068">
    <property type="entry name" value="Glyas_Bleomycin-R_OHBP_Dase"/>
</dbReference>
<evidence type="ECO:0000313" key="2">
    <source>
        <dbReference type="EMBL" id="AKU17166.1"/>
    </source>
</evidence>
<dbReference type="KEGG" id="lmoi:VV02_17065"/>
<dbReference type="Proteomes" id="UP000066480">
    <property type="component" value="Chromosome"/>
</dbReference>
<evidence type="ECO:0000313" key="3">
    <source>
        <dbReference type="Proteomes" id="UP000066480"/>
    </source>
</evidence>
<dbReference type="PANTHER" id="PTHR35908">
    <property type="entry name" value="HYPOTHETICAL FUSION PROTEIN"/>
    <property type="match status" value="1"/>
</dbReference>
<dbReference type="CDD" id="cd06587">
    <property type="entry name" value="VOC"/>
    <property type="match status" value="1"/>
</dbReference>
<gene>
    <name evidence="2" type="ORF">VV02_17065</name>
</gene>
<dbReference type="InterPro" id="IPR037523">
    <property type="entry name" value="VOC_core"/>
</dbReference>
<dbReference type="AlphaFoldDB" id="A0A0K1JKD7"/>
<organism evidence="2 3">
    <name type="scientific">Luteipulveratus mongoliensis</name>
    <dbReference type="NCBI Taxonomy" id="571913"/>
    <lineage>
        <taxon>Bacteria</taxon>
        <taxon>Bacillati</taxon>
        <taxon>Actinomycetota</taxon>
        <taxon>Actinomycetes</taxon>
        <taxon>Micrococcales</taxon>
        <taxon>Dermacoccaceae</taxon>
        <taxon>Luteipulveratus</taxon>
    </lineage>
</organism>
<dbReference type="SUPFAM" id="SSF54593">
    <property type="entry name" value="Glyoxalase/Bleomycin resistance protein/Dihydroxybiphenyl dioxygenase"/>
    <property type="match status" value="1"/>
</dbReference>
<sequence>MPEFPHLMHTAIDTNDGRSLAEFYREFLGLQYRPGDEPPTDGSEDDDSWLVLVDADGRRKVAVQRVDDPLPHSTWPSHEVPMQLHLDFSVSSPEELERQKERAIELGATVLLDRTEESEALYVLADPAGHPFCILTR</sequence>
<dbReference type="EMBL" id="CP011112">
    <property type="protein sequence ID" value="AKU17166.1"/>
    <property type="molecule type" value="Genomic_DNA"/>
</dbReference>
<dbReference type="Gene3D" id="3.10.180.10">
    <property type="entry name" value="2,3-Dihydroxybiphenyl 1,2-Dioxygenase, domain 1"/>
    <property type="match status" value="1"/>
</dbReference>
<proteinExistence type="predicted"/>
<feature type="domain" description="VOC" evidence="1">
    <location>
        <begin position="6"/>
        <end position="137"/>
    </location>
</feature>
<accession>A0A0K1JKD7</accession>
<dbReference type="PANTHER" id="PTHR35908:SF1">
    <property type="entry name" value="CONSERVED PROTEIN"/>
    <property type="match status" value="1"/>
</dbReference>
<protein>
    <submittedName>
        <fullName evidence="2">Glyoxalase</fullName>
    </submittedName>
</protein>
<dbReference type="RefSeq" id="WP_052593359.1">
    <property type="nucleotide sequence ID" value="NZ_CP011112.1"/>
</dbReference>
<dbReference type="InterPro" id="IPR041581">
    <property type="entry name" value="Glyoxalase_6"/>
</dbReference>
<dbReference type="OrthoDB" id="1645442at2"/>
<evidence type="ECO:0000259" key="1">
    <source>
        <dbReference type="PROSITE" id="PS51819"/>
    </source>
</evidence>
<dbReference type="Pfam" id="PF18029">
    <property type="entry name" value="Glyoxalase_6"/>
    <property type="match status" value="1"/>
</dbReference>
<keyword evidence="3" id="KW-1185">Reference proteome</keyword>
<dbReference type="STRING" id="571913.VV02_17065"/>
<reference evidence="2 3" key="1">
    <citation type="submission" date="2015-03" db="EMBL/GenBank/DDBJ databases">
        <title>Luteipulveratus halotolerans sp. nov., a novel actinobacterium (Dermacoccaceae) from Sarawak, Malaysia.</title>
        <authorList>
            <person name="Juboi H."/>
            <person name="Basik A."/>
            <person name="Shamsul S.S."/>
            <person name="Arnold P."/>
            <person name="Schmitt E.K."/>
            <person name="Sanglier J.-J."/>
            <person name="Yeo T."/>
        </authorList>
    </citation>
    <scope>NUCLEOTIDE SEQUENCE [LARGE SCALE GENOMIC DNA]</scope>
    <source>
        <strain evidence="2 3">MN07-A0370</strain>
    </source>
</reference>
<name>A0A0K1JKD7_9MICO</name>
<dbReference type="PATRIC" id="fig|571913.6.peg.3461"/>
<dbReference type="PROSITE" id="PS51819">
    <property type="entry name" value="VOC"/>
    <property type="match status" value="1"/>
</dbReference>